<dbReference type="SMART" id="SM00213">
    <property type="entry name" value="UBQ"/>
    <property type="match status" value="1"/>
</dbReference>
<evidence type="ECO:0000256" key="5">
    <source>
        <dbReference type="ARBA" id="ARBA00023230"/>
    </source>
</evidence>
<dbReference type="EMBL" id="KV440982">
    <property type="protein sequence ID" value="OAD73014.1"/>
    <property type="molecule type" value="Genomic_DNA"/>
</dbReference>
<dbReference type="Gene3D" id="3.10.20.90">
    <property type="entry name" value="Phosphatidylinositol 3-kinase Catalytic Subunit, Chain A, domain 1"/>
    <property type="match status" value="1"/>
</dbReference>
<accession>A0A167MJH2</accession>
<dbReference type="GO" id="GO:0016020">
    <property type="term" value="C:membrane"/>
    <property type="evidence" value="ECO:0007669"/>
    <property type="project" value="UniProtKB-SubCell"/>
</dbReference>
<dbReference type="GeneID" id="28992532"/>
<dbReference type="InterPro" id="IPR000626">
    <property type="entry name" value="Ubiquitin-like_dom"/>
</dbReference>
<evidence type="ECO:0000256" key="1">
    <source>
        <dbReference type="ARBA" id="ARBA00004370"/>
    </source>
</evidence>
<feature type="compositionally biased region" description="Low complexity" evidence="6">
    <location>
        <begin position="192"/>
        <end position="203"/>
    </location>
</feature>
<protein>
    <recommendedName>
        <fullName evidence="8">Ubiquitin-like domain-containing protein</fullName>
    </recommendedName>
</protein>
<comment type="subcellular location">
    <subcellularLocation>
        <location evidence="1">Membrane</location>
    </subcellularLocation>
</comment>
<dbReference type="AlphaFoldDB" id="A0A167MJH2"/>
<feature type="region of interest" description="Disordered" evidence="6">
    <location>
        <begin position="93"/>
        <end position="116"/>
    </location>
</feature>
<evidence type="ECO:0000256" key="2">
    <source>
        <dbReference type="ARBA" id="ARBA00022692"/>
    </source>
</evidence>
<dbReference type="Pfam" id="PF00240">
    <property type="entry name" value="ubiquitin"/>
    <property type="match status" value="1"/>
</dbReference>
<dbReference type="Proteomes" id="UP000077315">
    <property type="component" value="Unassembled WGS sequence"/>
</dbReference>
<dbReference type="InParanoid" id="A0A167MJH2"/>
<feature type="domain" description="Ubiquitin-like" evidence="8">
    <location>
        <begin position="14"/>
        <end position="74"/>
    </location>
</feature>
<keyword evidence="3 7" id="KW-1133">Transmembrane helix</keyword>
<dbReference type="STRING" id="763407.A0A167MJH2"/>
<feature type="region of interest" description="Disordered" evidence="6">
    <location>
        <begin position="182"/>
        <end position="216"/>
    </location>
</feature>
<keyword evidence="4 7" id="KW-0472">Membrane</keyword>
<dbReference type="PANTHER" id="PTHR12943">
    <property type="entry name" value="HOMOCYSTEINE-RESPONSIVE ENDOPLASMIC RETICULUM-RESIDENT UNIQUITIN-LIKE DOMAIN HERPUD PROTEIN FAMILY MEMBER"/>
    <property type="match status" value="1"/>
</dbReference>
<evidence type="ECO:0000256" key="3">
    <source>
        <dbReference type="ARBA" id="ARBA00022989"/>
    </source>
</evidence>
<dbReference type="OrthoDB" id="21589at2759"/>
<dbReference type="VEuPathDB" id="FungiDB:PHYBLDRAFT_146327"/>
<dbReference type="SUPFAM" id="SSF54236">
    <property type="entry name" value="Ubiquitin-like"/>
    <property type="match status" value="1"/>
</dbReference>
<evidence type="ECO:0000256" key="7">
    <source>
        <dbReference type="SAM" id="Phobius"/>
    </source>
</evidence>
<evidence type="ECO:0000256" key="6">
    <source>
        <dbReference type="SAM" id="MobiDB-lite"/>
    </source>
</evidence>
<name>A0A167MJH2_PHYB8</name>
<dbReference type="PANTHER" id="PTHR12943:SF27">
    <property type="entry name" value="HOMOCYSTEINE-INDUCED ENDOPLASMIC RETICULUM PROTEIN, ISOFORM A"/>
    <property type="match status" value="1"/>
</dbReference>
<evidence type="ECO:0000259" key="8">
    <source>
        <dbReference type="PROSITE" id="PS50053"/>
    </source>
</evidence>
<gene>
    <name evidence="9" type="ORF">PHYBLDRAFT_146327</name>
</gene>
<dbReference type="PROSITE" id="PS50053">
    <property type="entry name" value="UBIQUITIN_2"/>
    <property type="match status" value="1"/>
</dbReference>
<keyword evidence="2 7" id="KW-0812">Transmembrane</keyword>
<keyword evidence="10" id="KW-1185">Reference proteome</keyword>
<proteinExistence type="predicted"/>
<dbReference type="InterPro" id="IPR029071">
    <property type="entry name" value="Ubiquitin-like_domsf"/>
</dbReference>
<feature type="transmembrane region" description="Helical" evidence="7">
    <location>
        <begin position="233"/>
        <end position="252"/>
    </location>
</feature>
<organism evidence="9 10">
    <name type="scientific">Phycomyces blakesleeanus (strain ATCC 8743b / DSM 1359 / FGSC 10004 / NBRC 33097 / NRRL 1555)</name>
    <dbReference type="NCBI Taxonomy" id="763407"/>
    <lineage>
        <taxon>Eukaryota</taxon>
        <taxon>Fungi</taxon>
        <taxon>Fungi incertae sedis</taxon>
        <taxon>Mucoromycota</taxon>
        <taxon>Mucoromycotina</taxon>
        <taxon>Mucoromycetes</taxon>
        <taxon>Mucorales</taxon>
        <taxon>Phycomycetaceae</taxon>
        <taxon>Phycomyces</taxon>
    </lineage>
</organism>
<feature type="transmembrane region" description="Helical" evidence="7">
    <location>
        <begin position="258"/>
        <end position="276"/>
    </location>
</feature>
<reference evidence="10" key="1">
    <citation type="submission" date="2015-06" db="EMBL/GenBank/DDBJ databases">
        <title>Expansion of signal transduction pathways in fungi by whole-genome duplication.</title>
        <authorList>
            <consortium name="DOE Joint Genome Institute"/>
            <person name="Corrochano L.M."/>
            <person name="Kuo A."/>
            <person name="Marcet-Houben M."/>
            <person name="Polaino S."/>
            <person name="Salamov A."/>
            <person name="Villalobos J.M."/>
            <person name="Alvarez M.I."/>
            <person name="Avalos J."/>
            <person name="Benito E.P."/>
            <person name="Benoit I."/>
            <person name="Burger G."/>
            <person name="Camino L.P."/>
            <person name="Canovas D."/>
            <person name="Cerda-Olmedo E."/>
            <person name="Cheng J.-F."/>
            <person name="Dominguez A."/>
            <person name="Elias M."/>
            <person name="Eslava A.P."/>
            <person name="Glaser F."/>
            <person name="Grimwood J."/>
            <person name="Gutierrez G."/>
            <person name="Heitman J."/>
            <person name="Henrissat B."/>
            <person name="Iturriaga E.A."/>
            <person name="Lang B.F."/>
            <person name="Lavin J.L."/>
            <person name="Lee S."/>
            <person name="Li W."/>
            <person name="Lindquist E."/>
            <person name="Lopez-Garcia S."/>
            <person name="Luque E.M."/>
            <person name="Marcos A.T."/>
            <person name="Martin J."/>
            <person name="McCluskey K."/>
            <person name="Medina H.R."/>
            <person name="Miralles-Duran A."/>
            <person name="Miyazaki A."/>
            <person name="Munoz-Torres E."/>
            <person name="Oguiza J.A."/>
            <person name="Ohm R."/>
            <person name="Olmedo M."/>
            <person name="Orejas M."/>
            <person name="Ortiz-Castellanos L."/>
            <person name="Pisabarro A.G."/>
            <person name="Rodriguez-Romero J."/>
            <person name="Ruiz-Herrera J."/>
            <person name="Ruiz-Vazquez R."/>
            <person name="Sanz C."/>
            <person name="Schackwitz W."/>
            <person name="Schmutz J."/>
            <person name="Shahriari M."/>
            <person name="Shelest E."/>
            <person name="Silva-Franco F."/>
            <person name="Soanes D."/>
            <person name="Syed K."/>
            <person name="Tagua V.G."/>
            <person name="Talbot N.J."/>
            <person name="Thon M."/>
            <person name="De vries R.P."/>
            <person name="Wiebenga A."/>
            <person name="Yadav J.S."/>
            <person name="Braun E.L."/>
            <person name="Baker S."/>
            <person name="Garre V."/>
            <person name="Horwitz B."/>
            <person name="Torres-Martinez S."/>
            <person name="Idnurm A."/>
            <person name="Herrera-Estrella A."/>
            <person name="Gabaldon T."/>
            <person name="Grigoriev I.V."/>
        </authorList>
    </citation>
    <scope>NUCLEOTIDE SEQUENCE [LARGE SCALE GENOMIC DNA]</scope>
    <source>
        <strain evidence="10">NRRL 1555(-)</strain>
    </source>
</reference>
<dbReference type="FunFam" id="3.10.20.90:FF:000046">
    <property type="entry name" value="Homocysteine-responsive endoplasmic reticulum-resident ubiquitin-like domain member 2 protein"/>
    <property type="match status" value="1"/>
</dbReference>
<evidence type="ECO:0000313" key="9">
    <source>
        <dbReference type="EMBL" id="OAD73014.1"/>
    </source>
</evidence>
<evidence type="ECO:0000313" key="10">
    <source>
        <dbReference type="Proteomes" id="UP000077315"/>
    </source>
</evidence>
<sequence length="362" mass="40006">MPILENTVSDASMLTVQIRSPALQETLSLRIERDASVHSLKMHIQDVHPQKPMASEQRIIHSGKLLNDSDFLRDVLAKTDANTIPTFHLVVKSSLSTSSHKPPPIDESQSTLEQNDAPHYSGIPSVAPATLPLHTQTSFTGLPPLIPGGYQVVAINGQYYLAPVLVPATTFPTHPTWAQPSTGYGQPMYHNASQPRPQVQPAVQPQPNPAAPGPAEDQRAVARNRIVIRNTTSIWLALKLIFILFIVCQGASLERIVFFHIIAFGFFLYQTGRLRFVVQRVRAEDPAANRRAVPVQPRQQNGGVPSPRAPTTEEPTDSQPVLPEEPMSSVEIFKRCAYLFMVSLWPDYDHDPNAAQAFENAM</sequence>
<feature type="region of interest" description="Disordered" evidence="6">
    <location>
        <begin position="288"/>
        <end position="325"/>
    </location>
</feature>
<evidence type="ECO:0000256" key="4">
    <source>
        <dbReference type="ARBA" id="ARBA00023136"/>
    </source>
</evidence>
<keyword evidence="5" id="KW-0834">Unfolded protein response</keyword>
<dbReference type="InterPro" id="IPR039751">
    <property type="entry name" value="HERPUD1/2"/>
</dbReference>
<dbReference type="GO" id="GO:0030968">
    <property type="term" value="P:endoplasmic reticulum unfolded protein response"/>
    <property type="evidence" value="ECO:0007669"/>
    <property type="project" value="TreeGrafter"/>
</dbReference>
<dbReference type="RefSeq" id="XP_018291054.1">
    <property type="nucleotide sequence ID" value="XM_018431626.1"/>
</dbReference>